<keyword evidence="4" id="KW-1185">Reference proteome</keyword>
<feature type="compositionally biased region" description="Low complexity" evidence="1">
    <location>
        <begin position="634"/>
        <end position="652"/>
    </location>
</feature>
<evidence type="ECO:0000313" key="3">
    <source>
        <dbReference type="EMBL" id="EKD19548.1"/>
    </source>
</evidence>
<keyword evidence="2" id="KW-0812">Transmembrane</keyword>
<dbReference type="EMBL" id="JH921431">
    <property type="protein sequence ID" value="EKD19548.1"/>
    <property type="molecule type" value="Genomic_DNA"/>
</dbReference>
<protein>
    <submittedName>
        <fullName evidence="3">Uncharacterized protein</fullName>
    </submittedName>
</protein>
<feature type="transmembrane region" description="Helical" evidence="2">
    <location>
        <begin position="194"/>
        <end position="214"/>
    </location>
</feature>
<organism evidence="3 4">
    <name type="scientific">Marssonina brunnea f. sp. multigermtubi (strain MB_m1)</name>
    <name type="common">Marssonina leaf spot fungus</name>
    <dbReference type="NCBI Taxonomy" id="1072389"/>
    <lineage>
        <taxon>Eukaryota</taxon>
        <taxon>Fungi</taxon>
        <taxon>Dikarya</taxon>
        <taxon>Ascomycota</taxon>
        <taxon>Pezizomycotina</taxon>
        <taxon>Leotiomycetes</taxon>
        <taxon>Helotiales</taxon>
        <taxon>Drepanopezizaceae</taxon>
        <taxon>Drepanopeziza</taxon>
    </lineage>
</organism>
<name>K1XFB7_MARBU</name>
<sequence length="803" mass="86465">MLAEMDESASHRDTRPRGCSLYQSMQIGRAITTSSRSTSNTDELFKDLPTAVETAQLPLPPFSKTHKSNNNSQHSLPYSRRFSDSQELLPGQSRKSLYHYSSTTKFVFDKPVTERRSAGGLKALMLGNGREKDPDWGGVPQTLTRGLKDGFRDLMVDVLGVVATFPFFVLGGVLAYQNGEELEPSKRHVLEQCIMGAATLFPLVFSVIVGRTMIKFASWRLEKGAELGLLERLVGSRTVGGTIITQLRLRSISIVGLGLILVWLLSPLGSQSVLRILSTSTKPIVSTDFQISYLNLRQASQASTPAFNEWFSSFAAMFTSAMLAPHAAKNSTMDPWGNVRIPLFSSLPRNSSDTNGWRQVSNNITPVYTSLFGIPVSGLPLGNSTFTIESSYTELTCSNRTSTLVRGADFFIDPGLISATGPFYSFQIVSDTTTWVMGYAGDDVTSLLPNATVQSLDSLPSDTTLQTFSPGFLLYQDFTGTANVTSLYCIPSQAYVESIVICSKSSLTTSATCAVTAQRNSVLAHMPTALTPFSLNATWLAITALLPFTTPSGNNIDLIQNYLVNPNSNPYIESTPIVSASSLANDNKNNTSESRFLNQVTLPEFSHRLTQILNTFLQGTLPSSPSYLKGDQQLSPLASESPSASASASKSPPATPPPASLSAQLSNAPATLTVPSTHTTTSLQPTLTTSYTWLALYLLSTLATLLCALAAALIRRQCRARDSLPYVSSLCREVLQPGGGGAALDGLERSRRCQGQRVRLGDLGQVPGRGVEVGTGVRLPVGRLGIGPCDGRVGGLVRGKLYL</sequence>
<keyword evidence="2" id="KW-1133">Transmembrane helix</keyword>
<gene>
    <name evidence="3" type="ORF">MBM_02785</name>
</gene>
<proteinExistence type="predicted"/>
<feature type="transmembrane region" description="Helical" evidence="2">
    <location>
        <begin position="691"/>
        <end position="714"/>
    </location>
</feature>
<dbReference type="AlphaFoldDB" id="K1XFB7"/>
<evidence type="ECO:0000313" key="4">
    <source>
        <dbReference type="Proteomes" id="UP000006753"/>
    </source>
</evidence>
<feature type="region of interest" description="Disordered" evidence="1">
    <location>
        <begin position="629"/>
        <end position="663"/>
    </location>
</feature>
<dbReference type="HOGENOM" id="CLU_012207_1_0_1"/>
<dbReference type="KEGG" id="mbe:MBM_02785"/>
<feature type="region of interest" description="Disordered" evidence="1">
    <location>
        <begin position="59"/>
        <end position="85"/>
    </location>
</feature>
<dbReference type="OrthoDB" id="3692311at2759"/>
<dbReference type="InParanoid" id="K1XFB7"/>
<reference evidence="3 4" key="1">
    <citation type="journal article" date="2012" name="BMC Genomics">
        <title>Sequencing the genome of Marssonina brunnea reveals fungus-poplar co-evolution.</title>
        <authorList>
            <person name="Zhu S."/>
            <person name="Cao Y.-Z."/>
            <person name="Jiang C."/>
            <person name="Tan B.-Y."/>
            <person name="Wang Z."/>
            <person name="Feng S."/>
            <person name="Zhang L."/>
            <person name="Su X.-H."/>
            <person name="Brejova B."/>
            <person name="Vinar T."/>
            <person name="Xu M."/>
            <person name="Wang M.-X."/>
            <person name="Zhang S.-G."/>
            <person name="Huang M.-R."/>
            <person name="Wu R."/>
            <person name="Zhou Y."/>
        </authorList>
    </citation>
    <scope>NUCLEOTIDE SEQUENCE [LARGE SCALE GENOMIC DNA]</scope>
    <source>
        <strain evidence="3 4">MB_m1</strain>
    </source>
</reference>
<dbReference type="GeneID" id="18758720"/>
<evidence type="ECO:0000256" key="2">
    <source>
        <dbReference type="SAM" id="Phobius"/>
    </source>
</evidence>
<dbReference type="eggNOG" id="ENOG502RZ6R">
    <property type="taxonomic scope" value="Eukaryota"/>
</dbReference>
<dbReference type="Proteomes" id="UP000006753">
    <property type="component" value="Unassembled WGS sequence"/>
</dbReference>
<evidence type="ECO:0000256" key="1">
    <source>
        <dbReference type="SAM" id="MobiDB-lite"/>
    </source>
</evidence>
<accession>K1XFB7</accession>
<keyword evidence="2" id="KW-0472">Membrane</keyword>
<feature type="transmembrane region" description="Helical" evidence="2">
    <location>
        <begin position="247"/>
        <end position="265"/>
    </location>
</feature>
<feature type="transmembrane region" description="Helical" evidence="2">
    <location>
        <begin position="154"/>
        <end position="174"/>
    </location>
</feature>